<accession>A0AAJ4ZLB3</accession>
<evidence type="ECO:0000313" key="1">
    <source>
        <dbReference type="EMBL" id="SUD97529.1"/>
    </source>
</evidence>
<dbReference type="AlphaFoldDB" id="A0AAJ4ZLB3"/>
<dbReference type="EMBL" id="UGVE01000001">
    <property type="protein sequence ID" value="SUD97529.1"/>
    <property type="molecule type" value="Genomic_DNA"/>
</dbReference>
<organism evidence="1 2">
    <name type="scientific">Ralstonia mannitolilytica</name>
    <dbReference type="NCBI Taxonomy" id="105219"/>
    <lineage>
        <taxon>Bacteria</taxon>
        <taxon>Pseudomonadati</taxon>
        <taxon>Pseudomonadota</taxon>
        <taxon>Betaproteobacteria</taxon>
        <taxon>Burkholderiales</taxon>
        <taxon>Burkholderiaceae</taxon>
        <taxon>Ralstonia</taxon>
    </lineage>
</organism>
<name>A0AAJ4ZLB3_9RALS</name>
<reference evidence="1 2" key="1">
    <citation type="submission" date="2018-06" db="EMBL/GenBank/DDBJ databases">
        <authorList>
            <consortium name="Pathogen Informatics"/>
            <person name="Doyle S."/>
        </authorList>
    </citation>
    <scope>NUCLEOTIDE SEQUENCE [LARGE SCALE GENOMIC DNA]</scope>
    <source>
        <strain evidence="1 2">NCTC10894</strain>
    </source>
</reference>
<proteinExistence type="predicted"/>
<dbReference type="InterPro" id="IPR032345">
    <property type="entry name" value="PnbB"/>
</dbReference>
<gene>
    <name evidence="1" type="ORF">NCTC10894_01884</name>
</gene>
<comment type="caution">
    <text evidence="1">The sequence shown here is derived from an EMBL/GenBank/DDBJ whole genome shotgun (WGS) entry which is preliminary data.</text>
</comment>
<evidence type="ECO:0000313" key="2">
    <source>
        <dbReference type="Proteomes" id="UP000255008"/>
    </source>
</evidence>
<evidence type="ECO:0008006" key="3">
    <source>
        <dbReference type="Google" id="ProtNLM"/>
    </source>
</evidence>
<sequence length="93" mass="10226">MYKNLARPIKLGVEEGWAANVEIAGPKYRRARLVSPGEETLFFSVTAVLMNSTGNTQGNPEGAFRGDYHSHPYGEFNLVVQTAGWLSQTPTRA</sequence>
<dbReference type="Pfam" id="PF16155">
    <property type="entry name" value="PnbB"/>
    <property type="match status" value="1"/>
</dbReference>
<dbReference type="Proteomes" id="UP000255008">
    <property type="component" value="Unassembled WGS sequence"/>
</dbReference>
<protein>
    <recommendedName>
        <fullName evidence="3">DUF4863 domain-containing protein</fullName>
    </recommendedName>
</protein>